<dbReference type="PANTHER" id="PTHR11959:SF1">
    <property type="entry name" value="4-HYDROXYPHENYLPYRUVATE DIOXYGENASE"/>
    <property type="match status" value="1"/>
</dbReference>
<evidence type="ECO:0000256" key="7">
    <source>
        <dbReference type="ARBA" id="ARBA00022878"/>
    </source>
</evidence>
<dbReference type="Proteomes" id="UP000194236">
    <property type="component" value="Unassembled WGS sequence"/>
</dbReference>
<dbReference type="EC" id="1.13.11.27" evidence="4"/>
<dbReference type="GO" id="GO:0046872">
    <property type="term" value="F:metal ion binding"/>
    <property type="evidence" value="ECO:0007669"/>
    <property type="project" value="UniProtKB-KW"/>
</dbReference>
<evidence type="ECO:0000256" key="1">
    <source>
        <dbReference type="ARBA" id="ARBA00001962"/>
    </source>
</evidence>
<evidence type="ECO:0000256" key="2">
    <source>
        <dbReference type="ARBA" id="ARBA00005162"/>
    </source>
</evidence>
<evidence type="ECO:0000256" key="6">
    <source>
        <dbReference type="ARBA" id="ARBA00022737"/>
    </source>
</evidence>
<keyword evidence="7" id="KW-0828">Tyrosine catabolism</keyword>
<dbReference type="GO" id="GO:0006572">
    <property type="term" value="P:L-tyrosine catabolic process"/>
    <property type="evidence" value="ECO:0007669"/>
    <property type="project" value="UniProtKB-KW"/>
</dbReference>
<feature type="domain" description="VOC" evidence="10">
    <location>
        <begin position="10"/>
        <end position="141"/>
    </location>
</feature>
<comment type="similarity">
    <text evidence="3">Belongs to the 4HPPD family.</text>
</comment>
<gene>
    <name evidence="11" type="ORF">BLA29_011177</name>
</gene>
<evidence type="ECO:0000256" key="5">
    <source>
        <dbReference type="ARBA" id="ARBA00022723"/>
    </source>
</evidence>
<dbReference type="InterPro" id="IPR029068">
    <property type="entry name" value="Glyas_Bleomycin-R_OHBP_Dase"/>
</dbReference>
<dbReference type="InterPro" id="IPR004360">
    <property type="entry name" value="Glyas_Fos-R_dOase_dom"/>
</dbReference>
<dbReference type="InterPro" id="IPR041736">
    <property type="entry name" value="4OHPhenylPyrv_dOase_N"/>
</dbReference>
<evidence type="ECO:0000259" key="10">
    <source>
        <dbReference type="PROSITE" id="PS51819"/>
    </source>
</evidence>
<dbReference type="GO" id="GO:0003868">
    <property type="term" value="F:4-hydroxyphenylpyruvate dioxygenase activity"/>
    <property type="evidence" value="ECO:0007669"/>
    <property type="project" value="UniProtKB-EC"/>
</dbReference>
<dbReference type="GO" id="GO:0006559">
    <property type="term" value="P:L-phenylalanine catabolic process"/>
    <property type="evidence" value="ECO:0007669"/>
    <property type="project" value="UniProtKB-KW"/>
</dbReference>
<accession>A0A1Y3BQV8</accession>
<evidence type="ECO:0000313" key="12">
    <source>
        <dbReference type="Proteomes" id="UP000194236"/>
    </source>
</evidence>
<sequence length="219" mass="25349">PRPERGRFIRFDHITYIVGNAKQAATYYCVHMGFKPLAYKGLETGSRDVVSHVVKQNDIIFEFQSQLNPKQTEMSEHLVRHGDGVKVVAFDVEDIEYIVEMAKQRGGKIVQEIRLDTDEFGSVKTAAIQTYGDTVHKLVDRREYRGTFLPGYKKTELEINDFLSTLPNIGLLHIDHVVGNQPENQMEKVAQWYEKVLQFHRFWSVDDTQMHTEYSALRS</sequence>
<evidence type="ECO:0000256" key="3">
    <source>
        <dbReference type="ARBA" id="ARBA00005877"/>
    </source>
</evidence>
<protein>
    <recommendedName>
        <fullName evidence="4">4-hydroxyphenylpyruvate dioxygenase</fullName>
        <ecNumber evidence="4">1.13.11.27</ecNumber>
    </recommendedName>
</protein>
<evidence type="ECO:0000313" key="11">
    <source>
        <dbReference type="EMBL" id="OTF83350.1"/>
    </source>
</evidence>
<dbReference type="PANTHER" id="PTHR11959">
    <property type="entry name" value="4-HYDROXYPHENYLPYRUVATE DIOXYGENASE"/>
    <property type="match status" value="1"/>
</dbReference>
<keyword evidence="11" id="KW-0560">Oxidoreductase</keyword>
<dbReference type="EMBL" id="MUJZ01004088">
    <property type="protein sequence ID" value="OTF83350.1"/>
    <property type="molecule type" value="Genomic_DNA"/>
</dbReference>
<dbReference type="OrthoDB" id="414569at2759"/>
<organism evidence="11 12">
    <name type="scientific">Euroglyphus maynei</name>
    <name type="common">Mayne's house dust mite</name>
    <dbReference type="NCBI Taxonomy" id="6958"/>
    <lineage>
        <taxon>Eukaryota</taxon>
        <taxon>Metazoa</taxon>
        <taxon>Ecdysozoa</taxon>
        <taxon>Arthropoda</taxon>
        <taxon>Chelicerata</taxon>
        <taxon>Arachnida</taxon>
        <taxon>Acari</taxon>
        <taxon>Acariformes</taxon>
        <taxon>Sarcoptiformes</taxon>
        <taxon>Astigmata</taxon>
        <taxon>Psoroptidia</taxon>
        <taxon>Analgoidea</taxon>
        <taxon>Pyroglyphidae</taxon>
        <taxon>Pyroglyphinae</taxon>
        <taxon>Euroglyphus</taxon>
    </lineage>
</organism>
<keyword evidence="9" id="KW-0585">Phenylalanine catabolism</keyword>
<proteinExistence type="inferred from homology"/>
<keyword evidence="5" id="KW-0479">Metal-binding</keyword>
<comment type="cofactor">
    <cofactor evidence="1">
        <name>Fe cation</name>
        <dbReference type="ChEBI" id="CHEBI:24875"/>
    </cofactor>
</comment>
<dbReference type="Gene3D" id="3.10.180.10">
    <property type="entry name" value="2,3-Dihydroxybiphenyl 1,2-Dioxygenase, domain 1"/>
    <property type="match status" value="2"/>
</dbReference>
<evidence type="ECO:0000256" key="4">
    <source>
        <dbReference type="ARBA" id="ARBA00013222"/>
    </source>
</evidence>
<dbReference type="InterPro" id="IPR037523">
    <property type="entry name" value="VOC_core"/>
</dbReference>
<keyword evidence="11" id="KW-0670">Pyruvate</keyword>
<comment type="pathway">
    <text evidence="2">Amino-acid degradation; L-phenylalanine degradation; acetoacetate and fumarate from L-phenylalanine: step 3/6.</text>
</comment>
<keyword evidence="12" id="KW-1185">Reference proteome</keyword>
<dbReference type="CDD" id="cd08342">
    <property type="entry name" value="HPPD_N_like"/>
    <property type="match status" value="1"/>
</dbReference>
<feature type="non-terminal residue" evidence="11">
    <location>
        <position position="219"/>
    </location>
</feature>
<keyword evidence="6" id="KW-0677">Repeat</keyword>
<evidence type="ECO:0000256" key="8">
    <source>
        <dbReference type="ARBA" id="ARBA00023004"/>
    </source>
</evidence>
<reference evidence="11 12" key="1">
    <citation type="submission" date="2017-03" db="EMBL/GenBank/DDBJ databases">
        <title>Genome Survey of Euroglyphus maynei.</title>
        <authorList>
            <person name="Arlian L.G."/>
            <person name="Morgan M.S."/>
            <person name="Rider S.D."/>
        </authorList>
    </citation>
    <scope>NUCLEOTIDE SEQUENCE [LARGE SCALE GENOMIC DNA]</scope>
    <source>
        <strain evidence="11">Arlian Lab</strain>
        <tissue evidence="11">Whole body</tissue>
    </source>
</reference>
<name>A0A1Y3BQV8_EURMA</name>
<dbReference type="Pfam" id="PF00903">
    <property type="entry name" value="Glyoxalase"/>
    <property type="match status" value="1"/>
</dbReference>
<dbReference type="SUPFAM" id="SSF54593">
    <property type="entry name" value="Glyoxalase/Bleomycin resistance protein/Dihydroxybiphenyl dioxygenase"/>
    <property type="match status" value="1"/>
</dbReference>
<feature type="non-terminal residue" evidence="11">
    <location>
        <position position="1"/>
    </location>
</feature>
<comment type="caution">
    <text evidence="11">The sequence shown here is derived from an EMBL/GenBank/DDBJ whole genome shotgun (WGS) entry which is preliminary data.</text>
</comment>
<evidence type="ECO:0000256" key="9">
    <source>
        <dbReference type="ARBA" id="ARBA00023232"/>
    </source>
</evidence>
<dbReference type="InterPro" id="IPR005956">
    <property type="entry name" value="4OHPhenylPyrv_dOase"/>
</dbReference>
<dbReference type="PROSITE" id="PS51819">
    <property type="entry name" value="VOC"/>
    <property type="match status" value="1"/>
</dbReference>
<keyword evidence="11" id="KW-0223">Dioxygenase</keyword>
<dbReference type="AlphaFoldDB" id="A0A1Y3BQV8"/>
<keyword evidence="8" id="KW-0408">Iron</keyword>